<dbReference type="AlphaFoldDB" id="A0A8J7CB30"/>
<evidence type="ECO:0000313" key="2">
    <source>
        <dbReference type="EMBL" id="MBD2777856.1"/>
    </source>
</evidence>
<keyword evidence="3" id="KW-1185">Reference proteome</keyword>
<accession>A0A8J7CB30</accession>
<feature type="transmembrane region" description="Helical" evidence="1">
    <location>
        <begin position="68"/>
        <end position="86"/>
    </location>
</feature>
<feature type="transmembrane region" description="Helical" evidence="1">
    <location>
        <begin position="155"/>
        <end position="177"/>
    </location>
</feature>
<name>A0A8J7CB30_9CYAN</name>
<keyword evidence="1" id="KW-0812">Transmembrane</keyword>
<reference evidence="2" key="1">
    <citation type="submission" date="2020-09" db="EMBL/GenBank/DDBJ databases">
        <title>Iningainema tapete sp. nov. (Scytonemataceae, Cyanobacteria) from greenhouses in central Florida (USA) produces two types of nodularin with biosynthetic potential for microcystin-LR and anabaenopeptins.</title>
        <authorList>
            <person name="Berthold D.E."/>
            <person name="Lefler F.W."/>
            <person name="Huang I.-S."/>
            <person name="Abdulla H."/>
            <person name="Zimba P.V."/>
            <person name="Laughinghouse H.D. IV."/>
        </authorList>
    </citation>
    <scope>NUCLEOTIDE SEQUENCE</scope>
    <source>
        <strain evidence="2">BLCCT55</strain>
    </source>
</reference>
<proteinExistence type="predicted"/>
<dbReference type="EMBL" id="JACXAE010000118">
    <property type="protein sequence ID" value="MBD2777856.1"/>
    <property type="molecule type" value="Genomic_DNA"/>
</dbReference>
<comment type="caution">
    <text evidence="2">The sequence shown here is derived from an EMBL/GenBank/DDBJ whole genome shotgun (WGS) entry which is preliminary data.</text>
</comment>
<evidence type="ECO:0000256" key="1">
    <source>
        <dbReference type="SAM" id="Phobius"/>
    </source>
</evidence>
<organism evidence="2 3">
    <name type="scientific">Iningainema tapete BLCC-T55</name>
    <dbReference type="NCBI Taxonomy" id="2748662"/>
    <lineage>
        <taxon>Bacteria</taxon>
        <taxon>Bacillati</taxon>
        <taxon>Cyanobacteriota</taxon>
        <taxon>Cyanophyceae</taxon>
        <taxon>Nostocales</taxon>
        <taxon>Scytonemataceae</taxon>
        <taxon>Iningainema tapete</taxon>
    </lineage>
</organism>
<keyword evidence="1" id="KW-1133">Transmembrane helix</keyword>
<feature type="transmembrane region" description="Helical" evidence="1">
    <location>
        <begin position="6"/>
        <end position="25"/>
    </location>
</feature>
<dbReference type="Proteomes" id="UP000629098">
    <property type="component" value="Unassembled WGS sequence"/>
</dbReference>
<keyword evidence="1" id="KW-0472">Membrane</keyword>
<evidence type="ECO:0000313" key="3">
    <source>
        <dbReference type="Proteomes" id="UP000629098"/>
    </source>
</evidence>
<gene>
    <name evidence="2" type="ORF">ICL16_38890</name>
</gene>
<protein>
    <submittedName>
        <fullName evidence="2">Uncharacterized protein</fullName>
    </submittedName>
</protein>
<dbReference type="RefSeq" id="WP_190836910.1">
    <property type="nucleotide sequence ID" value="NZ_CAWPPI010000118.1"/>
</dbReference>
<feature type="transmembrane region" description="Helical" evidence="1">
    <location>
        <begin position="132"/>
        <end position="149"/>
    </location>
</feature>
<sequence length="181" mass="20722">MLSITGIIFLLFFPASLGILIQVIWGQELTHQLLASGLFLFSIEQARMADQDLQLIEKAKQQVKDIRLNTFSFITISTIFLELIGFYLSSVWLGWGVILIVLSLIWFNLFAPIKIHPEAEIVIQPWKISERLPVLIADAIAFVLLTLWICQIASIWISWMIFGMVLVYCSIKLVLFLRVLI</sequence>
<feature type="transmembrane region" description="Helical" evidence="1">
    <location>
        <begin position="92"/>
        <end position="111"/>
    </location>
</feature>